<accession>A0A7C9PKQ0</accession>
<dbReference type="AlphaFoldDB" id="A0A7C9PKQ0"/>
<protein>
    <submittedName>
        <fullName evidence="1">Uncharacterized protein</fullName>
    </submittedName>
</protein>
<dbReference type="RefSeq" id="WP_163459606.1">
    <property type="nucleotide sequence ID" value="NZ_JAAGOH010000039.1"/>
</dbReference>
<dbReference type="Proteomes" id="UP000484255">
    <property type="component" value="Unassembled WGS sequence"/>
</dbReference>
<reference evidence="1 2" key="1">
    <citation type="submission" date="2020-02" db="EMBL/GenBank/DDBJ databases">
        <title>Ideonella bacterium strain TBM-1.</title>
        <authorList>
            <person name="Chen W.-M."/>
        </authorList>
    </citation>
    <scope>NUCLEOTIDE SEQUENCE [LARGE SCALE GENOMIC DNA]</scope>
    <source>
        <strain evidence="1 2">TBM-1</strain>
    </source>
</reference>
<proteinExistence type="predicted"/>
<sequence>MRQEPVPPPSGVPPRLLNLAFDAGSGICLWAPHAGPHDAGALGEAVDHHDLPLTANTQRLLDHLIAWHDLSLDWDAPPQPGPDWSTAEARRFAHTAHRALQRLGHELPAERYQVRADPAWLAWDAPPP</sequence>
<name>A0A7C9PKQ0_9BURK</name>
<evidence type="ECO:0000313" key="2">
    <source>
        <dbReference type="Proteomes" id="UP000484255"/>
    </source>
</evidence>
<dbReference type="EMBL" id="JAAGOH010000039">
    <property type="protein sequence ID" value="NDY93572.1"/>
    <property type="molecule type" value="Genomic_DNA"/>
</dbReference>
<gene>
    <name evidence="1" type="ORF">G3A44_20485</name>
</gene>
<keyword evidence="2" id="KW-1185">Reference proteome</keyword>
<evidence type="ECO:0000313" key="1">
    <source>
        <dbReference type="EMBL" id="NDY93572.1"/>
    </source>
</evidence>
<organism evidence="1 2">
    <name type="scientific">Ideonella livida</name>
    <dbReference type="NCBI Taxonomy" id="2707176"/>
    <lineage>
        <taxon>Bacteria</taxon>
        <taxon>Pseudomonadati</taxon>
        <taxon>Pseudomonadota</taxon>
        <taxon>Betaproteobacteria</taxon>
        <taxon>Burkholderiales</taxon>
        <taxon>Sphaerotilaceae</taxon>
        <taxon>Ideonella</taxon>
    </lineage>
</organism>
<comment type="caution">
    <text evidence="1">The sequence shown here is derived from an EMBL/GenBank/DDBJ whole genome shotgun (WGS) entry which is preliminary data.</text>
</comment>